<dbReference type="Pfam" id="PF00916">
    <property type="entry name" value="Sulfate_transp"/>
    <property type="match status" value="2"/>
</dbReference>
<evidence type="ECO:0000313" key="8">
    <source>
        <dbReference type="Proteomes" id="UP001530400"/>
    </source>
</evidence>
<organism evidence="7 8">
    <name type="scientific">Cyclotella atomus</name>
    <dbReference type="NCBI Taxonomy" id="382360"/>
    <lineage>
        <taxon>Eukaryota</taxon>
        <taxon>Sar</taxon>
        <taxon>Stramenopiles</taxon>
        <taxon>Ochrophyta</taxon>
        <taxon>Bacillariophyta</taxon>
        <taxon>Coscinodiscophyceae</taxon>
        <taxon>Thalassiosirophycidae</taxon>
        <taxon>Stephanodiscales</taxon>
        <taxon>Stephanodiscaceae</taxon>
        <taxon>Cyclotella</taxon>
    </lineage>
</organism>
<comment type="caution">
    <text evidence="7">The sequence shown here is derived from an EMBL/GenBank/DDBJ whole genome shotgun (WGS) entry which is preliminary data.</text>
</comment>
<gene>
    <name evidence="7" type="ORF">ACHAWO_007496</name>
</gene>
<dbReference type="GO" id="GO:0016020">
    <property type="term" value="C:membrane"/>
    <property type="evidence" value="ECO:0007669"/>
    <property type="project" value="UniProtKB-SubCell"/>
</dbReference>
<dbReference type="InterPro" id="IPR001902">
    <property type="entry name" value="SLC26A/SulP_fam"/>
</dbReference>
<feature type="transmembrane region" description="Helical" evidence="5">
    <location>
        <begin position="282"/>
        <end position="302"/>
    </location>
</feature>
<dbReference type="PANTHER" id="PTHR11814">
    <property type="entry name" value="SULFATE TRANSPORTER"/>
    <property type="match status" value="1"/>
</dbReference>
<proteinExistence type="predicted"/>
<keyword evidence="2 5" id="KW-0812">Transmembrane</keyword>
<name>A0ABD3P452_9STRA</name>
<feature type="transmembrane region" description="Helical" evidence="5">
    <location>
        <begin position="137"/>
        <end position="155"/>
    </location>
</feature>
<feature type="transmembrane region" description="Helical" evidence="5">
    <location>
        <begin position="67"/>
        <end position="89"/>
    </location>
</feature>
<feature type="transmembrane region" description="Helical" evidence="5">
    <location>
        <begin position="456"/>
        <end position="484"/>
    </location>
</feature>
<dbReference type="Proteomes" id="UP001530400">
    <property type="component" value="Unassembled WGS sequence"/>
</dbReference>
<feature type="transmembrane region" description="Helical" evidence="5">
    <location>
        <begin position="355"/>
        <end position="374"/>
    </location>
</feature>
<evidence type="ECO:0000256" key="3">
    <source>
        <dbReference type="ARBA" id="ARBA00022989"/>
    </source>
</evidence>
<dbReference type="InterPro" id="IPR011547">
    <property type="entry name" value="SLC26A/SulP_dom"/>
</dbReference>
<evidence type="ECO:0000313" key="7">
    <source>
        <dbReference type="EMBL" id="KAL3782136.1"/>
    </source>
</evidence>
<feature type="non-terminal residue" evidence="7">
    <location>
        <position position="1"/>
    </location>
</feature>
<feature type="transmembrane region" description="Helical" evidence="5">
    <location>
        <begin position="249"/>
        <end position="270"/>
    </location>
</feature>
<feature type="transmembrane region" description="Helical" evidence="5">
    <location>
        <begin position="167"/>
        <end position="188"/>
    </location>
</feature>
<evidence type="ECO:0000256" key="2">
    <source>
        <dbReference type="ARBA" id="ARBA00022692"/>
    </source>
</evidence>
<evidence type="ECO:0000256" key="5">
    <source>
        <dbReference type="SAM" id="Phobius"/>
    </source>
</evidence>
<evidence type="ECO:0000256" key="4">
    <source>
        <dbReference type="ARBA" id="ARBA00023136"/>
    </source>
</evidence>
<evidence type="ECO:0000259" key="6">
    <source>
        <dbReference type="Pfam" id="PF00916"/>
    </source>
</evidence>
<sequence length="499" mass="51410">LVCKHQLSSAAAGRSFITSPILKTKTNVVVSKPSRRASFVDTKLQMAAVNSSDGNVRSDPAPVQDALAGLTVAFSLLSKAIACSAIVGVNPLVGIWSSVAMGVTAPLLGAQSGVISGTAAVVSVPLAALTQSYGVEYMTLCILVSALMQGLFGILKLAKTAQLVSEQVLSGFLNGLGFILLFSQASVFRTAAKAGALKPTVGIAALCFSIVQGLPLITKAVPSSLVGLVVASIVGSVLKLPLSTLESTVAAGTFSGGFSSLPSLVNLGNLWNQMTSIPALKIVMPAAVSIVIISLVETLLAGKVVDELTGQKPCPYPFEPENAKTDEEKELYEGCTPTTYDVPTRSVMALSAGNIVSSLFGGFGGCGLIPQTVLNIKSGGGGAFSSASYAAAMAAFVVFLAPLVGKISEAALAGIMITVAYDTVAWDSSWKTIKAVINPSKYLDGKGRNISRGQRIIELVALSLSSYICYFGNLAVGIVSGVAVQRGLLSLYKRFSSKE</sequence>
<comment type="subcellular location">
    <subcellularLocation>
        <location evidence="1">Membrane</location>
        <topology evidence="1">Multi-pass membrane protein</topology>
    </subcellularLocation>
</comment>
<keyword evidence="8" id="KW-1185">Reference proteome</keyword>
<evidence type="ECO:0000256" key="1">
    <source>
        <dbReference type="ARBA" id="ARBA00004141"/>
    </source>
</evidence>
<reference evidence="7 8" key="1">
    <citation type="submission" date="2024-10" db="EMBL/GenBank/DDBJ databases">
        <title>Updated reference genomes for cyclostephanoid diatoms.</title>
        <authorList>
            <person name="Roberts W.R."/>
            <person name="Alverson A.J."/>
        </authorList>
    </citation>
    <scope>NUCLEOTIDE SEQUENCE [LARGE SCALE GENOMIC DNA]</scope>
    <source>
        <strain evidence="7 8">AJA010-31</strain>
    </source>
</reference>
<dbReference type="AlphaFoldDB" id="A0ABD3P452"/>
<protein>
    <recommendedName>
        <fullName evidence="6">SLC26A/SulP transporter domain-containing protein</fullName>
    </recommendedName>
</protein>
<keyword evidence="3 5" id="KW-1133">Transmembrane helix</keyword>
<feature type="domain" description="SLC26A/SulP transporter" evidence="6">
    <location>
        <begin position="347"/>
        <end position="434"/>
    </location>
</feature>
<keyword evidence="4 5" id="KW-0472">Membrane</keyword>
<feature type="domain" description="SLC26A/SulP transporter" evidence="6">
    <location>
        <begin position="64"/>
        <end position="310"/>
    </location>
</feature>
<accession>A0ABD3P452</accession>
<feature type="transmembrane region" description="Helical" evidence="5">
    <location>
        <begin position="109"/>
        <end position="130"/>
    </location>
</feature>
<dbReference type="EMBL" id="JALLPJ020000820">
    <property type="protein sequence ID" value="KAL3782136.1"/>
    <property type="molecule type" value="Genomic_DNA"/>
</dbReference>
<feature type="transmembrane region" description="Helical" evidence="5">
    <location>
        <begin position="386"/>
        <end position="405"/>
    </location>
</feature>
<feature type="transmembrane region" description="Helical" evidence="5">
    <location>
        <begin position="224"/>
        <end position="242"/>
    </location>
</feature>